<feature type="region of interest" description="Disordered" evidence="1">
    <location>
        <begin position="47"/>
        <end position="70"/>
    </location>
</feature>
<proteinExistence type="predicted"/>
<accession>A0ABX5QH47</accession>
<dbReference type="Proteomes" id="UP000285768">
    <property type="component" value="Chromosome"/>
</dbReference>
<reference evidence="2 3" key="1">
    <citation type="submission" date="2019-01" db="EMBL/GenBank/DDBJ databases">
        <title>Leucobacter muris sp. nov. isolated from the nose of a laboratory mouse.</title>
        <authorList>
            <person name="Benga L."/>
            <person name="Sproeer C."/>
            <person name="Schumann P."/>
            <person name="Verbarg S."/>
            <person name="Bunk B."/>
            <person name="Engelhardt E."/>
            <person name="Benten P.M."/>
            <person name="Sager M."/>
        </authorList>
    </citation>
    <scope>NUCLEOTIDE SEQUENCE [LARGE SCALE GENOMIC DNA]</scope>
    <source>
        <strain evidence="2 3">DSM 101948</strain>
    </source>
</reference>
<organism evidence="2 3">
    <name type="scientific">Leucobacter muris</name>
    <dbReference type="NCBI Taxonomy" id="1935379"/>
    <lineage>
        <taxon>Bacteria</taxon>
        <taxon>Bacillati</taxon>
        <taxon>Actinomycetota</taxon>
        <taxon>Actinomycetes</taxon>
        <taxon>Micrococcales</taxon>
        <taxon>Microbacteriaceae</taxon>
        <taxon>Leucobacter</taxon>
    </lineage>
</organism>
<dbReference type="RefSeq" id="WP_128387282.1">
    <property type="nucleotide sequence ID" value="NZ_CP035037.1"/>
</dbReference>
<protein>
    <submittedName>
        <fullName evidence="2">Uncharacterized protein</fullName>
    </submittedName>
</protein>
<feature type="compositionally biased region" description="Basic and acidic residues" evidence="1">
    <location>
        <begin position="56"/>
        <end position="70"/>
    </location>
</feature>
<name>A0ABX5QH47_9MICO</name>
<keyword evidence="3" id="KW-1185">Reference proteome</keyword>
<evidence type="ECO:0000313" key="3">
    <source>
        <dbReference type="Proteomes" id="UP000285768"/>
    </source>
</evidence>
<sequence length="70" mass="7964">MASRTCTTVKPGRCVQPGKPRAMTHVCTRFPNHSVAWHRCDCGHVWPTTKTTTDTTNDRGARRRDRKETP</sequence>
<dbReference type="EMBL" id="CP035037">
    <property type="protein sequence ID" value="QAB18409.1"/>
    <property type="molecule type" value="Genomic_DNA"/>
</dbReference>
<evidence type="ECO:0000313" key="2">
    <source>
        <dbReference type="EMBL" id="QAB18409.1"/>
    </source>
</evidence>
<gene>
    <name evidence="2" type="ORF">Leucomu_11220</name>
</gene>
<evidence type="ECO:0000256" key="1">
    <source>
        <dbReference type="SAM" id="MobiDB-lite"/>
    </source>
</evidence>